<organism evidence="1 2">
    <name type="scientific">Phlebia brevispora</name>
    <dbReference type="NCBI Taxonomy" id="194682"/>
    <lineage>
        <taxon>Eukaryota</taxon>
        <taxon>Fungi</taxon>
        <taxon>Dikarya</taxon>
        <taxon>Basidiomycota</taxon>
        <taxon>Agaricomycotina</taxon>
        <taxon>Agaricomycetes</taxon>
        <taxon>Polyporales</taxon>
        <taxon>Meruliaceae</taxon>
        <taxon>Phlebia</taxon>
    </lineage>
</organism>
<protein>
    <submittedName>
        <fullName evidence="1">Uncharacterized protein</fullName>
    </submittedName>
</protein>
<accession>A0ACC1TA26</accession>
<name>A0ACC1TA26_9APHY</name>
<evidence type="ECO:0000313" key="2">
    <source>
        <dbReference type="Proteomes" id="UP001148662"/>
    </source>
</evidence>
<gene>
    <name evidence="1" type="ORF">NM688_g2018</name>
</gene>
<proteinExistence type="predicted"/>
<sequence>MRICRRYGRRWRRKYLDQILAIATIPPAVNQIELHPYVLKISLPLLEYHKERGIVTTSYGGLSSIARFPGGPVDPVLARIAARLSDTYGKPVTQAQVLQVWLRKKGLPYVTTTSKAERMMEYLQSSELPDITDEEEHSIDAAGSQVHHRFNICPWMDDVE</sequence>
<dbReference type="Proteomes" id="UP001148662">
    <property type="component" value="Unassembled WGS sequence"/>
</dbReference>
<comment type="caution">
    <text evidence="1">The sequence shown here is derived from an EMBL/GenBank/DDBJ whole genome shotgun (WGS) entry which is preliminary data.</text>
</comment>
<evidence type="ECO:0000313" key="1">
    <source>
        <dbReference type="EMBL" id="KAJ3556452.1"/>
    </source>
</evidence>
<reference evidence="1" key="1">
    <citation type="submission" date="2022-07" db="EMBL/GenBank/DDBJ databases">
        <title>Genome Sequence of Phlebia brevispora.</title>
        <authorList>
            <person name="Buettner E."/>
        </authorList>
    </citation>
    <scope>NUCLEOTIDE SEQUENCE</scope>
    <source>
        <strain evidence="1">MPL23</strain>
    </source>
</reference>
<keyword evidence="2" id="KW-1185">Reference proteome</keyword>
<dbReference type="EMBL" id="JANHOG010000240">
    <property type="protein sequence ID" value="KAJ3556452.1"/>
    <property type="molecule type" value="Genomic_DNA"/>
</dbReference>